<dbReference type="AlphaFoldDB" id="A0A6A7BEZ1"/>
<comment type="caution">
    <text evidence="2">Lacks conserved residue(s) required for the propagation of feature annotation.</text>
</comment>
<organism evidence="5 6">
    <name type="scientific">Plenodomus tracheiphilus IPT5</name>
    <dbReference type="NCBI Taxonomy" id="1408161"/>
    <lineage>
        <taxon>Eukaryota</taxon>
        <taxon>Fungi</taxon>
        <taxon>Dikarya</taxon>
        <taxon>Ascomycota</taxon>
        <taxon>Pezizomycotina</taxon>
        <taxon>Dothideomycetes</taxon>
        <taxon>Pleosporomycetidae</taxon>
        <taxon>Pleosporales</taxon>
        <taxon>Pleosporineae</taxon>
        <taxon>Leptosphaeriaceae</taxon>
        <taxon>Plenodomus</taxon>
    </lineage>
</organism>
<evidence type="ECO:0000256" key="2">
    <source>
        <dbReference type="PROSITE-ProRule" id="PRU00261"/>
    </source>
</evidence>
<name>A0A6A7BEZ1_9PLEO</name>
<dbReference type="Proteomes" id="UP000799423">
    <property type="component" value="Unassembled WGS sequence"/>
</dbReference>
<feature type="disulfide bond" evidence="2">
    <location>
        <begin position="43"/>
        <end position="57"/>
    </location>
</feature>
<dbReference type="EMBL" id="MU006297">
    <property type="protein sequence ID" value="KAF2852768.1"/>
    <property type="molecule type" value="Genomic_DNA"/>
</dbReference>
<evidence type="ECO:0000256" key="3">
    <source>
        <dbReference type="SAM" id="SignalP"/>
    </source>
</evidence>
<dbReference type="InterPro" id="IPR036861">
    <property type="entry name" value="Endochitinase-like_sf"/>
</dbReference>
<sequence>MRPSLIFLLSALTLTSHAQDISQNGKCGSDNNLSCQGSDFGDCCSQWGFCGRGTRYCGGGCDPAFGSCDGTTTIAAPAPSSTNARCGYANGAEEGASCLGSRDGDCCSQ</sequence>
<protein>
    <submittedName>
        <fullName evidence="5">Carbohydrate-binding module family 18 protein</fullName>
    </submittedName>
</protein>
<proteinExistence type="predicted"/>
<feature type="domain" description="Chitin-binding type-1" evidence="4">
    <location>
        <begin position="24"/>
        <end position="70"/>
    </location>
</feature>
<evidence type="ECO:0000259" key="4">
    <source>
        <dbReference type="PROSITE" id="PS50941"/>
    </source>
</evidence>
<feature type="signal peptide" evidence="3">
    <location>
        <begin position="1"/>
        <end position="18"/>
    </location>
</feature>
<keyword evidence="6" id="KW-1185">Reference proteome</keyword>
<dbReference type="InterPro" id="IPR001002">
    <property type="entry name" value="Chitin-bd_1"/>
</dbReference>
<accession>A0A6A7BEZ1</accession>
<keyword evidence="1 2" id="KW-0147">Chitin-binding</keyword>
<dbReference type="PROSITE" id="PS50941">
    <property type="entry name" value="CHIT_BIND_I_2"/>
    <property type="match status" value="1"/>
</dbReference>
<keyword evidence="2" id="KW-1015">Disulfide bond</keyword>
<gene>
    <name evidence="5" type="ORF">T440DRAFT_525192</name>
</gene>
<dbReference type="Gene3D" id="3.30.60.10">
    <property type="entry name" value="Endochitinase-like"/>
    <property type="match status" value="1"/>
</dbReference>
<feature type="chain" id="PRO_5025378223" evidence="3">
    <location>
        <begin position="19"/>
        <end position="109"/>
    </location>
</feature>
<dbReference type="GO" id="GO:0008061">
    <property type="term" value="F:chitin binding"/>
    <property type="evidence" value="ECO:0007669"/>
    <property type="project" value="UniProtKB-UniRule"/>
</dbReference>
<reference evidence="5" key="1">
    <citation type="submission" date="2020-01" db="EMBL/GenBank/DDBJ databases">
        <authorList>
            <consortium name="DOE Joint Genome Institute"/>
            <person name="Haridas S."/>
            <person name="Albert R."/>
            <person name="Binder M."/>
            <person name="Bloem J."/>
            <person name="Labutti K."/>
            <person name="Salamov A."/>
            <person name="Andreopoulos B."/>
            <person name="Baker S.E."/>
            <person name="Barry K."/>
            <person name="Bills G."/>
            <person name="Bluhm B.H."/>
            <person name="Cannon C."/>
            <person name="Castanera R."/>
            <person name="Culley D.E."/>
            <person name="Daum C."/>
            <person name="Ezra D."/>
            <person name="Gonzalez J.B."/>
            <person name="Henrissat B."/>
            <person name="Kuo A."/>
            <person name="Liang C."/>
            <person name="Lipzen A."/>
            <person name="Lutzoni F."/>
            <person name="Magnuson J."/>
            <person name="Mondo S."/>
            <person name="Nolan M."/>
            <person name="Ohm R."/>
            <person name="Pangilinan J."/>
            <person name="Park H.-J."/>
            <person name="Ramirez L."/>
            <person name="Alfaro M."/>
            <person name="Sun H."/>
            <person name="Tritt A."/>
            <person name="Yoshinaga Y."/>
            <person name="Zwiers L.-H."/>
            <person name="Turgeon B.G."/>
            <person name="Goodwin S.B."/>
            <person name="Spatafora J.W."/>
            <person name="Crous P.W."/>
            <person name="Grigoriev I.V."/>
        </authorList>
    </citation>
    <scope>NUCLEOTIDE SEQUENCE</scope>
    <source>
        <strain evidence="5">IPT5</strain>
    </source>
</reference>
<dbReference type="OrthoDB" id="10617567at2759"/>
<evidence type="ECO:0000313" key="5">
    <source>
        <dbReference type="EMBL" id="KAF2852768.1"/>
    </source>
</evidence>
<keyword evidence="3" id="KW-0732">Signal</keyword>
<evidence type="ECO:0000256" key="1">
    <source>
        <dbReference type="ARBA" id="ARBA00022669"/>
    </source>
</evidence>
<dbReference type="SUPFAM" id="SSF57016">
    <property type="entry name" value="Plant lectins/antimicrobial peptides"/>
    <property type="match status" value="1"/>
</dbReference>
<evidence type="ECO:0000313" key="6">
    <source>
        <dbReference type="Proteomes" id="UP000799423"/>
    </source>
</evidence>